<dbReference type="PROSITE" id="PS00028">
    <property type="entry name" value="ZINC_FINGER_C2H2_1"/>
    <property type="match status" value="4"/>
</dbReference>
<protein>
    <recommendedName>
        <fullName evidence="8">C2H2-type domain-containing protein</fullName>
    </recommendedName>
</protein>
<keyword evidence="3" id="KW-0677">Repeat</keyword>
<feature type="domain" description="C2H2-type" evidence="8">
    <location>
        <begin position="74"/>
        <end position="102"/>
    </location>
</feature>
<evidence type="ECO:0000256" key="7">
    <source>
        <dbReference type="PROSITE-ProRule" id="PRU00042"/>
    </source>
</evidence>
<evidence type="ECO:0000256" key="4">
    <source>
        <dbReference type="ARBA" id="ARBA00022771"/>
    </source>
</evidence>
<dbReference type="InterPro" id="IPR013087">
    <property type="entry name" value="Znf_C2H2_type"/>
</dbReference>
<dbReference type="GO" id="GO:0000981">
    <property type="term" value="F:DNA-binding transcription factor activity, RNA polymerase II-specific"/>
    <property type="evidence" value="ECO:0007669"/>
    <property type="project" value="TreeGrafter"/>
</dbReference>
<dbReference type="PANTHER" id="PTHR24394:SF29">
    <property type="entry name" value="MYONEURIN"/>
    <property type="match status" value="1"/>
</dbReference>
<evidence type="ECO:0000313" key="10">
    <source>
        <dbReference type="Proteomes" id="UP000886998"/>
    </source>
</evidence>
<feature type="domain" description="C2H2-type" evidence="8">
    <location>
        <begin position="326"/>
        <end position="349"/>
    </location>
</feature>
<reference evidence="9" key="1">
    <citation type="submission" date="2020-08" db="EMBL/GenBank/DDBJ databases">
        <title>Multicomponent nature underlies the extraordinary mechanical properties of spider dragline silk.</title>
        <authorList>
            <person name="Kono N."/>
            <person name="Nakamura H."/>
            <person name="Mori M."/>
            <person name="Yoshida Y."/>
            <person name="Ohtoshi R."/>
            <person name="Malay A.D."/>
            <person name="Moran D.A.P."/>
            <person name="Tomita M."/>
            <person name="Numata K."/>
            <person name="Arakawa K."/>
        </authorList>
    </citation>
    <scope>NUCLEOTIDE SEQUENCE</scope>
</reference>
<feature type="domain" description="C2H2-type" evidence="8">
    <location>
        <begin position="298"/>
        <end position="325"/>
    </location>
</feature>
<organism evidence="9 10">
    <name type="scientific">Trichonephila inaurata madagascariensis</name>
    <dbReference type="NCBI Taxonomy" id="2747483"/>
    <lineage>
        <taxon>Eukaryota</taxon>
        <taxon>Metazoa</taxon>
        <taxon>Ecdysozoa</taxon>
        <taxon>Arthropoda</taxon>
        <taxon>Chelicerata</taxon>
        <taxon>Arachnida</taxon>
        <taxon>Araneae</taxon>
        <taxon>Araneomorphae</taxon>
        <taxon>Entelegynae</taxon>
        <taxon>Araneoidea</taxon>
        <taxon>Nephilidae</taxon>
        <taxon>Trichonephila</taxon>
        <taxon>Trichonephila inaurata</taxon>
    </lineage>
</organism>
<dbReference type="PANTHER" id="PTHR24394">
    <property type="entry name" value="ZINC FINGER PROTEIN"/>
    <property type="match status" value="1"/>
</dbReference>
<keyword evidence="2" id="KW-0479">Metal-binding</keyword>
<dbReference type="SUPFAM" id="SSF118310">
    <property type="entry name" value="AN1-like Zinc finger"/>
    <property type="match status" value="1"/>
</dbReference>
<evidence type="ECO:0000313" key="9">
    <source>
        <dbReference type="EMBL" id="GFY63992.1"/>
    </source>
</evidence>
<dbReference type="AlphaFoldDB" id="A0A8X6Y485"/>
<keyword evidence="4 7" id="KW-0863">Zinc-finger</keyword>
<proteinExistence type="predicted"/>
<dbReference type="InterPro" id="IPR035896">
    <property type="entry name" value="AN1-like_Znf"/>
</dbReference>
<dbReference type="EMBL" id="BMAV01015037">
    <property type="protein sequence ID" value="GFY63992.1"/>
    <property type="molecule type" value="Genomic_DNA"/>
</dbReference>
<sequence>MHNCHKNRIQGKSIKIELTFSDETNYRIPNTQLIQEQDFSTEMNNPDSALKNVQVKYERPECLELNAVKLTKSYLCGYCELSFCSEHQRDVHNHHCHTQEKFIKKEIIVSDETTEPDFLNVSNIVKHEVNKSFEQCNSPCNNERNTSSVQDVSPCLENVHVNRETPTRTESILVKLIPDTSSHHSGKNLSAEHELKMHHDLNQKQEEIAKVIPSLPDENHKTRAPARNSFLDSHDPALENAIECGLCKMYFESRYFLKKHFLEHHPEQRTYECTFCSKKFLTDSELVFHLRTHTKAKQSCTLCGKSYAHVSYLHRHLLTHSNCKPYLCLLCGQKFLEKSKLKKHYLKSH</sequence>
<dbReference type="PROSITE" id="PS50157">
    <property type="entry name" value="ZINC_FINGER_C2H2_2"/>
    <property type="match status" value="4"/>
</dbReference>
<accession>A0A8X6Y485</accession>
<comment type="subcellular location">
    <subcellularLocation>
        <location evidence="1">Nucleus</location>
    </subcellularLocation>
</comment>
<feature type="domain" description="C2H2-type" evidence="8">
    <location>
        <begin position="271"/>
        <end position="298"/>
    </location>
</feature>
<comment type="caution">
    <text evidence="9">The sequence shown here is derived from an EMBL/GenBank/DDBJ whole genome shotgun (WGS) entry which is preliminary data.</text>
</comment>
<dbReference type="InterPro" id="IPR036236">
    <property type="entry name" value="Znf_C2H2_sf"/>
</dbReference>
<evidence type="ECO:0000256" key="1">
    <source>
        <dbReference type="ARBA" id="ARBA00004123"/>
    </source>
</evidence>
<dbReference type="OrthoDB" id="6077919at2759"/>
<dbReference type="SMART" id="SM00355">
    <property type="entry name" value="ZnF_C2H2"/>
    <property type="match status" value="5"/>
</dbReference>
<evidence type="ECO:0000256" key="5">
    <source>
        <dbReference type="ARBA" id="ARBA00022833"/>
    </source>
</evidence>
<evidence type="ECO:0000259" key="8">
    <source>
        <dbReference type="PROSITE" id="PS50157"/>
    </source>
</evidence>
<evidence type="ECO:0000256" key="3">
    <source>
        <dbReference type="ARBA" id="ARBA00022737"/>
    </source>
</evidence>
<gene>
    <name evidence="9" type="ORF">TNIN_5001</name>
</gene>
<evidence type="ECO:0000256" key="2">
    <source>
        <dbReference type="ARBA" id="ARBA00022723"/>
    </source>
</evidence>
<keyword evidence="5" id="KW-0862">Zinc</keyword>
<dbReference type="Gene3D" id="3.30.160.60">
    <property type="entry name" value="Classic Zinc Finger"/>
    <property type="match status" value="2"/>
</dbReference>
<dbReference type="SUPFAM" id="SSF57667">
    <property type="entry name" value="beta-beta-alpha zinc fingers"/>
    <property type="match status" value="2"/>
</dbReference>
<keyword evidence="6" id="KW-0539">Nucleus</keyword>
<dbReference type="GO" id="GO:0005634">
    <property type="term" value="C:nucleus"/>
    <property type="evidence" value="ECO:0007669"/>
    <property type="project" value="UniProtKB-SubCell"/>
</dbReference>
<keyword evidence="10" id="KW-1185">Reference proteome</keyword>
<evidence type="ECO:0000256" key="6">
    <source>
        <dbReference type="ARBA" id="ARBA00023242"/>
    </source>
</evidence>
<name>A0A8X6Y485_9ARAC</name>
<dbReference type="Proteomes" id="UP000886998">
    <property type="component" value="Unassembled WGS sequence"/>
</dbReference>
<dbReference type="GO" id="GO:0008270">
    <property type="term" value="F:zinc ion binding"/>
    <property type="evidence" value="ECO:0007669"/>
    <property type="project" value="UniProtKB-KW"/>
</dbReference>